<comment type="caution">
    <text evidence="2">The sequence shown here is derived from an EMBL/GenBank/DDBJ whole genome shotgun (WGS) entry which is preliminary data.</text>
</comment>
<feature type="region of interest" description="Disordered" evidence="1">
    <location>
        <begin position="307"/>
        <end position="353"/>
    </location>
</feature>
<feature type="compositionally biased region" description="Pro residues" evidence="1">
    <location>
        <begin position="339"/>
        <end position="350"/>
    </location>
</feature>
<evidence type="ECO:0000256" key="1">
    <source>
        <dbReference type="SAM" id="MobiDB-lite"/>
    </source>
</evidence>
<feature type="region of interest" description="Disordered" evidence="1">
    <location>
        <begin position="103"/>
        <end position="125"/>
    </location>
</feature>
<feature type="compositionally biased region" description="Basic and acidic residues" evidence="1">
    <location>
        <begin position="103"/>
        <end position="117"/>
    </location>
</feature>
<organism evidence="2 3">
    <name type="scientific">Paeniglutamicibacter kerguelensis</name>
    <dbReference type="NCBI Taxonomy" id="254788"/>
    <lineage>
        <taxon>Bacteria</taxon>
        <taxon>Bacillati</taxon>
        <taxon>Actinomycetota</taxon>
        <taxon>Actinomycetes</taxon>
        <taxon>Micrococcales</taxon>
        <taxon>Micrococcaceae</taxon>
        <taxon>Paeniglutamicibacter</taxon>
    </lineage>
</organism>
<keyword evidence="3" id="KW-1185">Reference proteome</keyword>
<dbReference type="InterPro" id="IPR003615">
    <property type="entry name" value="HNH_nuc"/>
</dbReference>
<gene>
    <name evidence="2" type="ORF">JOF47_002838</name>
</gene>
<reference evidence="2 3" key="1">
    <citation type="submission" date="2021-03" db="EMBL/GenBank/DDBJ databases">
        <title>Sequencing the genomes of 1000 actinobacteria strains.</title>
        <authorList>
            <person name="Klenk H.-P."/>
        </authorList>
    </citation>
    <scope>NUCLEOTIDE SEQUENCE [LARGE SCALE GENOMIC DNA]</scope>
    <source>
        <strain evidence="2 3">DSM 15797</strain>
    </source>
</reference>
<dbReference type="RefSeq" id="WP_209999519.1">
    <property type="nucleotide sequence ID" value="NZ_BAAAJY010000009.1"/>
</dbReference>
<protein>
    <recommendedName>
        <fullName evidence="4">DUF222 domain-containing protein</fullName>
    </recommendedName>
</protein>
<evidence type="ECO:0000313" key="2">
    <source>
        <dbReference type="EMBL" id="MBP2387327.1"/>
    </source>
</evidence>
<accession>A0ABS4XFS7</accession>
<feature type="compositionally biased region" description="Low complexity" evidence="1">
    <location>
        <begin position="320"/>
        <end position="338"/>
    </location>
</feature>
<name>A0ABS4XFS7_9MICC</name>
<dbReference type="EMBL" id="JAGIOF010000001">
    <property type="protein sequence ID" value="MBP2387327.1"/>
    <property type="molecule type" value="Genomic_DNA"/>
</dbReference>
<dbReference type="Proteomes" id="UP001296993">
    <property type="component" value="Unassembled WGS sequence"/>
</dbReference>
<evidence type="ECO:0000313" key="3">
    <source>
        <dbReference type="Proteomes" id="UP001296993"/>
    </source>
</evidence>
<proteinExistence type="predicted"/>
<sequence length="582" mass="63447">METTQFVVSVVGHREDPGRQATPDDKLRALLVSMDMCDSLCEEIYRDTSSPTRAALFAGAVERASQRMELAQIKAAALAQRTLVHELPSETLTTLRNVADDPRDYIQGRSSLPEDPRAAPTGRPEFRNTLECLQRMLRISYFEARDRLHAAWSLLPGTDSNGIPRGPRFPVLAGQIVSGNARVKEVAAAARKLDRLRPGIDARPDAGELARRVEERVARSVAEDTPRETNKLFDAISDRLEAANNLPTPAEVREKTGVFVTRRTRHFTYLNVCMLNDDAEIFLSHFAQSDNPRTKAGDRQAMADAATIPGSRSDADADAARPQATAANREANPPAGDSPGPPPWFVPDPPAGSIETLPALQDFDFGDAFKDRFNSASPGPDGLTPPQRHLQTLINVMRSAGKPPGAKANPGRKGATGLPAAQLVVLIQLEALMGLAKGSGYTAHGLEIPIGRVRRMLASDGVIPIVLGGQGEILDVGREKRLLPDHMKRAVLARDGGCIYPGCTVPPELCEFNHIEQWQDDGVTSVANSHPGCPAHHTMIDNGELRVIIHNGLPHVVLPRYLDPEQIPRRNTYWQPVNPTLF</sequence>
<dbReference type="CDD" id="cd00085">
    <property type="entry name" value="HNHc"/>
    <property type="match status" value="1"/>
</dbReference>
<evidence type="ECO:0008006" key="4">
    <source>
        <dbReference type="Google" id="ProtNLM"/>
    </source>
</evidence>